<proteinExistence type="predicted"/>
<sequence>MTTERTRTAPPGTAHGGADVACTEAAVRRCAWLG</sequence>
<accession>A0A5D2B2R2</accession>
<reference evidence="1 2" key="1">
    <citation type="submission" date="2019-06" db="EMBL/GenBank/DDBJ databases">
        <title>WGS assembly of Gossypium darwinii.</title>
        <authorList>
            <person name="Chen Z.J."/>
            <person name="Sreedasyam A."/>
            <person name="Ando A."/>
            <person name="Song Q."/>
            <person name="De L."/>
            <person name="Hulse-Kemp A."/>
            <person name="Ding M."/>
            <person name="Ye W."/>
            <person name="Kirkbride R."/>
            <person name="Jenkins J."/>
            <person name="Plott C."/>
            <person name="Lovell J."/>
            <person name="Lin Y.-M."/>
            <person name="Vaughn R."/>
            <person name="Liu B."/>
            <person name="Li W."/>
            <person name="Simpson S."/>
            <person name="Scheffler B."/>
            <person name="Saski C."/>
            <person name="Grover C."/>
            <person name="Hu G."/>
            <person name="Conover J."/>
            <person name="Carlson J."/>
            <person name="Shu S."/>
            <person name="Boston L."/>
            <person name="Williams M."/>
            <person name="Peterson D."/>
            <person name="Mcgee K."/>
            <person name="Jones D."/>
            <person name="Wendel J."/>
            <person name="Stelly D."/>
            <person name="Grimwood J."/>
            <person name="Schmutz J."/>
        </authorList>
    </citation>
    <scope>NUCLEOTIDE SEQUENCE [LARGE SCALE GENOMIC DNA]</scope>
    <source>
        <strain evidence="1">1808015.09</strain>
    </source>
</reference>
<evidence type="ECO:0000313" key="1">
    <source>
        <dbReference type="EMBL" id="TYG50940.1"/>
    </source>
</evidence>
<gene>
    <name evidence="1" type="ORF">ES288_D10G215800v1</name>
</gene>
<protein>
    <submittedName>
        <fullName evidence="1">Uncharacterized protein</fullName>
    </submittedName>
</protein>
<dbReference type="Proteomes" id="UP000323506">
    <property type="component" value="Chromosome D10"/>
</dbReference>
<organism evidence="1 2">
    <name type="scientific">Gossypium darwinii</name>
    <name type="common">Darwin's cotton</name>
    <name type="synonym">Gossypium barbadense var. darwinii</name>
    <dbReference type="NCBI Taxonomy" id="34276"/>
    <lineage>
        <taxon>Eukaryota</taxon>
        <taxon>Viridiplantae</taxon>
        <taxon>Streptophyta</taxon>
        <taxon>Embryophyta</taxon>
        <taxon>Tracheophyta</taxon>
        <taxon>Spermatophyta</taxon>
        <taxon>Magnoliopsida</taxon>
        <taxon>eudicotyledons</taxon>
        <taxon>Gunneridae</taxon>
        <taxon>Pentapetalae</taxon>
        <taxon>rosids</taxon>
        <taxon>malvids</taxon>
        <taxon>Malvales</taxon>
        <taxon>Malvaceae</taxon>
        <taxon>Malvoideae</taxon>
        <taxon>Gossypium</taxon>
    </lineage>
</organism>
<name>A0A5D2B2R2_GOSDA</name>
<dbReference type="EMBL" id="CM017710">
    <property type="protein sequence ID" value="TYG50940.1"/>
    <property type="molecule type" value="Genomic_DNA"/>
</dbReference>
<keyword evidence="2" id="KW-1185">Reference proteome</keyword>
<dbReference type="AlphaFoldDB" id="A0A5D2B2R2"/>
<evidence type="ECO:0000313" key="2">
    <source>
        <dbReference type="Proteomes" id="UP000323506"/>
    </source>
</evidence>